<evidence type="ECO:0000313" key="1">
    <source>
        <dbReference type="EMBL" id="JAD34290.1"/>
    </source>
</evidence>
<name>A0A0A8ZC33_ARUDO</name>
<organism evidence="1">
    <name type="scientific">Arundo donax</name>
    <name type="common">Giant reed</name>
    <name type="synonym">Donax arundinaceus</name>
    <dbReference type="NCBI Taxonomy" id="35708"/>
    <lineage>
        <taxon>Eukaryota</taxon>
        <taxon>Viridiplantae</taxon>
        <taxon>Streptophyta</taxon>
        <taxon>Embryophyta</taxon>
        <taxon>Tracheophyta</taxon>
        <taxon>Spermatophyta</taxon>
        <taxon>Magnoliopsida</taxon>
        <taxon>Liliopsida</taxon>
        <taxon>Poales</taxon>
        <taxon>Poaceae</taxon>
        <taxon>PACMAD clade</taxon>
        <taxon>Arundinoideae</taxon>
        <taxon>Arundineae</taxon>
        <taxon>Arundo</taxon>
    </lineage>
</organism>
<dbReference type="EMBL" id="GBRH01263605">
    <property type="protein sequence ID" value="JAD34290.1"/>
    <property type="molecule type" value="Transcribed_RNA"/>
</dbReference>
<dbReference type="AlphaFoldDB" id="A0A0A8ZC33"/>
<reference evidence="1" key="1">
    <citation type="submission" date="2014-09" db="EMBL/GenBank/DDBJ databases">
        <authorList>
            <person name="Magalhaes I.L.F."/>
            <person name="Oliveira U."/>
            <person name="Santos F.R."/>
            <person name="Vidigal T.H.D.A."/>
            <person name="Brescovit A.D."/>
            <person name="Santos A.J."/>
        </authorList>
    </citation>
    <scope>NUCLEOTIDE SEQUENCE</scope>
    <source>
        <tissue evidence="1">Shoot tissue taken approximately 20 cm above the soil surface</tissue>
    </source>
</reference>
<sequence length="85" mass="9532">MLHGCAAIGGPCRNVSLRHKCSLHTVLQWHIDGSVFSFHQPLPFCSATTQLFLLCIVEQDLLHENWVAEYLCEEGNGLLLVPFIL</sequence>
<proteinExistence type="predicted"/>
<reference evidence="1" key="2">
    <citation type="journal article" date="2015" name="Data Brief">
        <title>Shoot transcriptome of the giant reed, Arundo donax.</title>
        <authorList>
            <person name="Barrero R.A."/>
            <person name="Guerrero F.D."/>
            <person name="Moolhuijzen P."/>
            <person name="Goolsby J.A."/>
            <person name="Tidwell J."/>
            <person name="Bellgard S.E."/>
            <person name="Bellgard M.I."/>
        </authorList>
    </citation>
    <scope>NUCLEOTIDE SEQUENCE</scope>
    <source>
        <tissue evidence="1">Shoot tissue taken approximately 20 cm above the soil surface</tissue>
    </source>
</reference>
<protein>
    <submittedName>
        <fullName evidence="1">ATHSFA2</fullName>
    </submittedName>
</protein>
<accession>A0A0A8ZC33</accession>